<name>A0A317N892_9NOCA</name>
<evidence type="ECO:0000259" key="1">
    <source>
        <dbReference type="Pfam" id="PF13577"/>
    </source>
</evidence>
<dbReference type="EMBL" id="QGTL01000015">
    <property type="protein sequence ID" value="PWV69798.1"/>
    <property type="molecule type" value="Genomic_DNA"/>
</dbReference>
<organism evidence="2 3">
    <name type="scientific">Nocardia neocaledoniensis</name>
    <dbReference type="NCBI Taxonomy" id="236511"/>
    <lineage>
        <taxon>Bacteria</taxon>
        <taxon>Bacillati</taxon>
        <taxon>Actinomycetota</taxon>
        <taxon>Actinomycetes</taxon>
        <taxon>Mycobacteriales</taxon>
        <taxon>Nocardiaceae</taxon>
        <taxon>Nocardia</taxon>
    </lineage>
</organism>
<dbReference type="SUPFAM" id="SSF54427">
    <property type="entry name" value="NTF2-like"/>
    <property type="match status" value="1"/>
</dbReference>
<sequence length="181" mass="19998">MSGRILERVGRPSRTVRRMTATTTDDTARHLARLAAIESIIALKHRYFRACDAKDPVGFRDCFVAAGSALDYGELGAMDADGMAAVFASIALQKVDGKHAILDMHHGVHPDITVGEDGTATGSWTLRFRQVNLIERTETVATGEYADEYRLENGEWKIATCTFTRLWAITRPLDDATRIAE</sequence>
<accession>A0A317N892</accession>
<dbReference type="Gene3D" id="3.10.450.50">
    <property type="match status" value="1"/>
</dbReference>
<keyword evidence="3" id="KW-1185">Reference proteome</keyword>
<evidence type="ECO:0000313" key="3">
    <source>
        <dbReference type="Proteomes" id="UP000246410"/>
    </source>
</evidence>
<comment type="caution">
    <text evidence="2">The sequence shown here is derived from an EMBL/GenBank/DDBJ whole genome shotgun (WGS) entry which is preliminary data.</text>
</comment>
<dbReference type="InterPro" id="IPR032710">
    <property type="entry name" value="NTF2-like_dom_sf"/>
</dbReference>
<dbReference type="Proteomes" id="UP000246410">
    <property type="component" value="Unassembled WGS sequence"/>
</dbReference>
<protein>
    <submittedName>
        <fullName evidence="2">SnoaL-like protein</fullName>
    </submittedName>
</protein>
<dbReference type="AlphaFoldDB" id="A0A317N892"/>
<reference evidence="2 3" key="1">
    <citation type="submission" date="2018-05" db="EMBL/GenBank/DDBJ databases">
        <title>Genomic Encyclopedia of Type Strains, Phase IV (KMG-IV): sequencing the most valuable type-strain genomes for metagenomic binning, comparative biology and taxonomic classification.</title>
        <authorList>
            <person name="Goeker M."/>
        </authorList>
    </citation>
    <scope>NUCLEOTIDE SEQUENCE [LARGE SCALE GENOMIC DNA]</scope>
    <source>
        <strain evidence="2 3">DSM 44717</strain>
    </source>
</reference>
<dbReference type="InterPro" id="IPR037401">
    <property type="entry name" value="SnoaL-like"/>
</dbReference>
<feature type="domain" description="SnoaL-like" evidence="1">
    <location>
        <begin position="33"/>
        <end position="161"/>
    </location>
</feature>
<proteinExistence type="predicted"/>
<dbReference type="Pfam" id="PF13577">
    <property type="entry name" value="SnoaL_4"/>
    <property type="match status" value="1"/>
</dbReference>
<gene>
    <name evidence="2" type="ORF">DFR69_11525</name>
</gene>
<evidence type="ECO:0000313" key="2">
    <source>
        <dbReference type="EMBL" id="PWV69798.1"/>
    </source>
</evidence>